<feature type="compositionally biased region" description="Basic and acidic residues" evidence="2">
    <location>
        <begin position="669"/>
        <end position="681"/>
    </location>
</feature>
<reference evidence="3" key="2">
    <citation type="submission" date="2019-06" db="EMBL/GenBank/DDBJ databases">
        <title>Genomics analysis of Aphanomyces spp. identifies a new class of oomycete effector associated with host adaptation.</title>
        <authorList>
            <person name="Gaulin E."/>
        </authorList>
    </citation>
    <scope>NUCLEOTIDE SEQUENCE</scope>
    <source>
        <strain evidence="3">CBS 578.67</strain>
    </source>
</reference>
<feature type="coiled-coil region" evidence="1">
    <location>
        <begin position="1707"/>
        <end position="1816"/>
    </location>
</feature>
<dbReference type="Gene3D" id="1.10.287.1490">
    <property type="match status" value="1"/>
</dbReference>
<accession>A0A485KY87</accession>
<keyword evidence="5" id="KW-1185">Reference proteome</keyword>
<dbReference type="OrthoDB" id="77418at2759"/>
<protein>
    <submittedName>
        <fullName evidence="4">Aste57867_12848 protein</fullName>
    </submittedName>
</protein>
<feature type="coiled-coil region" evidence="1">
    <location>
        <begin position="802"/>
        <end position="979"/>
    </location>
</feature>
<keyword evidence="1" id="KW-0175">Coiled coil</keyword>
<proteinExistence type="predicted"/>
<evidence type="ECO:0000313" key="4">
    <source>
        <dbReference type="EMBL" id="VFT89695.1"/>
    </source>
</evidence>
<sequence length="2069" mass="233300">MSKPAAATVLRGWDWAQHSLWTEDAKCSVRMADTVFFDATTGVPTRWLFASKQGTIAKKKDDHVLLMHIRDRFVKLSQHPRNTQKYVAHVLYRNGNRKLVNAREFDDLLTQLEALPSPKKHKTPPAVLGLQAHVVSREATQTALVATVKGGQCLVSAIQQSDGADAATDALSPRLRKEVEHATLEIIRFLHTTSHVAVSKITAEFVVDDEHLLWLVHIPNVVVASLPEENLSTVTNSSSVPALQLSQSLPSLNFEKAFTDGSVKCRGEFCRVQCSALPGYGCVVLLDCADAASSSPRLYPIAPSTPPLEDGGQRFKIGNNNVVLARLETRFMHTKYTDEMAAEWAAFDATQRADLGRTNPGHFYKLVNVCANCNRVYGNLQSLRQNDFRHAFDLGDERRLEAALAAAGEPKKTKQLKKKERTTKPSLTSNNFKPSGRALVDAEAMTWQVEELMRFMGVAKEAMAPSLESIQDQQHEAAFLAELARHSNNTPRTLDPLASPQGLPEDESTEAPSAAEKPKRGKRGKQAKDNQPVLAQFEQEWNEVDKANRTLLQENHELREKLQRVETEHNRETNRWQQELNTALETNTVLEKQSKQVGKRMAVMQMEFTDAMLEKDEIMRRRILETEQVCNQQLARITNQPGDKPKQEARSGDQLSLIETIEQLTAQLERDQRDHEQETHKLQATHQQDTARLFERHKMEAEALRMSVRQGVDAIEELKTQLFSCQNQLQVAQSQTKQAKVALADAQRQKLELEDQVQTLEKHTQAISSEAHSNAPSDAAMEKLNHKVEYLKAQLASEIRCKEELGSTVATLTANIDALKKDRKKVVMDADETHRKMQERVEERHKQEMEMVNTQNATLQSKLVQLQANVTDLVADLSIARNKEDNAKLTTEKLAQENARLNGRIAELELQIDELQDTVNGTKSSMEDANRANLEATLRRLTHERQYLKNQMEGETRCKEDAEAKVKELQSQLQELQTTWKADVAAVKGTTKEKEQSLLAQCAKAEESLLFVQGEFTSTKHQLNEAKLALFKAREQSHADQTALESNRADMAHMKASLISAKEELLKERERGRVASDRQTKAIQAVKASLVQLEEEKTSTLSTIQSELQTTLTKLAQAQATILQLEHATTVQSSLHRRALALQRVVVTTLGRQAQRAASRWWRWTAAVQTLRALQQQGAKMAETLKAREVMWQKRLQTTCDEVSQKGQLEKELALAELKATCDAALAAAVVACDAQRDAQLRALDDDLTKRREDAIEAMTSQHHDELETLETQHADTIHRLQQAARANEIQAEKTLLEAQAEAQAQLVQVRNDVNQSMTDTLRDMEVAHKDELQQRQADEALRLHDLQQTHAAAMAAAVAASSIERRERVQEAMEMGRMANLELEMRWHVASRRMLDALRQELDQTKRDATQALASEHAQDVADVVRHWTGLLSEERASHARALQDLRTALDIKVAADVESCRREMLEQKGSAVMATTAKWQRALADTNARLEVEKKVAYDRGVADREAEWQKAALLIKQAQKDEVATLELDSREALRACEEKFQLTLAAKTAELEQTYAIKLEAHVAAAKLELRQRIDETQAVVRATTTASIEDEWRAKCQSQKEALEAELQAACHEVEARMQQSCDASLKQGKEAWEARRQADLAKLQATLRDEFAAKSTSDKAASRRELEAQLQAVNDQWSAKWEAESDRLVRESALHLEEEIQACANAAAKQHEEQMALVQEESEKLIDKVESAMHQLKKQKESTEVELKSVQQALEEAEDASFDLQEELAGLKKQHVFHHIMLLHKGMRKMQHLEDEIDSKELERKAQVAEWQQKMDETTRVMNDKLNLAQQGNHQLERVYTDVYETLVNYKRDELVAHRSASNVVTSELGVLQAQIAQVMTTKSDGETEIQKALAELGTLEEEIGAIQLMKDGHVNQAQVARKRRLHQETETMLEMIESKRSRVRTIEAKLQELQGQQKCKEDEMKGLERQLVQILVEQQRQLLGLVTSVKTLGISWSAVGMIFVLVLYTRFVDKPYVQVLMDDPIAWPGLPSKNRANDTNVSACFDPSEDEATVLLILDDRV</sequence>
<name>A0A485KY87_9STRA</name>
<evidence type="ECO:0000313" key="5">
    <source>
        <dbReference type="Proteomes" id="UP000332933"/>
    </source>
</evidence>
<feature type="coiled-coil region" evidence="1">
    <location>
        <begin position="715"/>
        <end position="766"/>
    </location>
</feature>
<feature type="coiled-coil region" evidence="1">
    <location>
        <begin position="1943"/>
        <end position="1977"/>
    </location>
</feature>
<feature type="region of interest" description="Disordered" evidence="2">
    <location>
        <begin position="489"/>
        <end position="532"/>
    </location>
</feature>
<feature type="region of interest" description="Disordered" evidence="2">
    <location>
        <begin position="669"/>
        <end position="688"/>
    </location>
</feature>
<feature type="coiled-coil region" evidence="1">
    <location>
        <begin position="544"/>
        <end position="575"/>
    </location>
</feature>
<feature type="coiled-coil region" evidence="1">
    <location>
        <begin position="1598"/>
        <end position="1625"/>
    </location>
</feature>
<evidence type="ECO:0000256" key="1">
    <source>
        <dbReference type="SAM" id="Coils"/>
    </source>
</evidence>
<feature type="coiled-coil region" evidence="1">
    <location>
        <begin position="1389"/>
        <end position="1416"/>
    </location>
</feature>
<evidence type="ECO:0000313" key="3">
    <source>
        <dbReference type="EMBL" id="KAF0696382.1"/>
    </source>
</evidence>
<dbReference type="EMBL" id="CAADRA010005425">
    <property type="protein sequence ID" value="VFT89695.1"/>
    <property type="molecule type" value="Genomic_DNA"/>
</dbReference>
<dbReference type="EMBL" id="VJMH01005404">
    <property type="protein sequence ID" value="KAF0696382.1"/>
    <property type="molecule type" value="Genomic_DNA"/>
</dbReference>
<dbReference type="Proteomes" id="UP000332933">
    <property type="component" value="Unassembled WGS sequence"/>
</dbReference>
<gene>
    <name evidence="4" type="primary">Aste57867_12848</name>
    <name evidence="3" type="ORF">As57867_012800</name>
    <name evidence="4" type="ORF">ASTE57867_12848</name>
</gene>
<reference evidence="4 5" key="1">
    <citation type="submission" date="2019-03" db="EMBL/GenBank/DDBJ databases">
        <authorList>
            <person name="Gaulin E."/>
            <person name="Dumas B."/>
        </authorList>
    </citation>
    <scope>NUCLEOTIDE SEQUENCE [LARGE SCALE GENOMIC DNA]</scope>
    <source>
        <strain evidence="4">CBS 568.67</strain>
    </source>
</reference>
<organism evidence="4 5">
    <name type="scientific">Aphanomyces stellatus</name>
    <dbReference type="NCBI Taxonomy" id="120398"/>
    <lineage>
        <taxon>Eukaryota</taxon>
        <taxon>Sar</taxon>
        <taxon>Stramenopiles</taxon>
        <taxon>Oomycota</taxon>
        <taxon>Saprolegniomycetes</taxon>
        <taxon>Saprolegniales</taxon>
        <taxon>Verrucalvaceae</taxon>
        <taxon>Aphanomyces</taxon>
    </lineage>
</organism>
<evidence type="ECO:0000256" key="2">
    <source>
        <dbReference type="SAM" id="MobiDB-lite"/>
    </source>
</evidence>
<feature type="region of interest" description="Disordered" evidence="2">
    <location>
        <begin position="407"/>
        <end position="435"/>
    </location>
</feature>